<name>A0ACC2UMU8_9FUNG</name>
<organism evidence="1 2">
    <name type="scientific">Entomophthora muscae</name>
    <dbReference type="NCBI Taxonomy" id="34485"/>
    <lineage>
        <taxon>Eukaryota</taxon>
        <taxon>Fungi</taxon>
        <taxon>Fungi incertae sedis</taxon>
        <taxon>Zoopagomycota</taxon>
        <taxon>Entomophthoromycotina</taxon>
        <taxon>Entomophthoromycetes</taxon>
        <taxon>Entomophthorales</taxon>
        <taxon>Entomophthoraceae</taxon>
        <taxon>Entomophthora</taxon>
    </lineage>
</organism>
<gene>
    <name evidence="1" type="primary">TFB1_2</name>
    <name evidence="1" type="ORF">DSO57_1026819</name>
</gene>
<evidence type="ECO:0000313" key="1">
    <source>
        <dbReference type="EMBL" id="KAJ9088071.1"/>
    </source>
</evidence>
<sequence length="597" mass="67226">MVKFAQNEMVIACSTPVIYLNQTGTLYFTSRRLAFVDEKTQDFTVSLLHTSISKQLVNPEKSKVLMLKVECIDNSAKGSSEYKFAFKSETASSDRTAIKEAISNMKQQLEAKADALTAAPKPSALAGADGSTQPSNSVLPGTSNSQPPSNITFQSERLLKSKQKISDLDARIRCTILKKAPKLAALHHELVLSGVVSEEEFWENRQYLLRNQAAELTQTKAQTTAWIDIKPSAQEGNEIKYTLTPELIHDIFLQHPSVQKAYDENVPDKLSEELFWKRFFSSKYFHRNRSVGRVNVDTEDDIFDKLLVHDDMEAQMLGSKYNSETINPALNLFSSEQDHGETGNEADFTMRAGRHKDAMSLIRRFNYHSEQVIRNAKPNPSKAKKAAYSDEIIYEDLAKPTTEPHIPLDIQNQSALFSSISNQKNSKRSLAEGEEPSQKRFYPSYIKDKRLSLQRVTQSSEGANKAAQALYAMIHSQRSSVQASKMPADIKPATMEKLNEIKQTGNEILRHFWACNLSTEKDPERAAAIASKRSRMIQALQPIQEKLQKFLTELRRFNEPEFTAARKIVFSLVGGIKCARDVYQKSEPSIQLSTNTA</sequence>
<proteinExistence type="predicted"/>
<dbReference type="Proteomes" id="UP001165960">
    <property type="component" value="Unassembled WGS sequence"/>
</dbReference>
<reference evidence="1" key="1">
    <citation type="submission" date="2022-04" db="EMBL/GenBank/DDBJ databases">
        <title>Genome of the entomopathogenic fungus Entomophthora muscae.</title>
        <authorList>
            <person name="Elya C."/>
            <person name="Lovett B.R."/>
            <person name="Lee E."/>
            <person name="Macias A.M."/>
            <person name="Hajek A.E."/>
            <person name="De Bivort B.L."/>
            <person name="Kasson M.T."/>
            <person name="De Fine Licht H.H."/>
            <person name="Stajich J.E."/>
        </authorList>
    </citation>
    <scope>NUCLEOTIDE SEQUENCE</scope>
    <source>
        <strain evidence="1">Berkeley</strain>
    </source>
</reference>
<comment type="caution">
    <text evidence="1">The sequence shown here is derived from an EMBL/GenBank/DDBJ whole genome shotgun (WGS) entry which is preliminary data.</text>
</comment>
<dbReference type="EMBL" id="QTSX02000159">
    <property type="protein sequence ID" value="KAJ9088071.1"/>
    <property type="molecule type" value="Genomic_DNA"/>
</dbReference>
<keyword evidence="2" id="KW-1185">Reference proteome</keyword>
<protein>
    <submittedName>
        <fullName evidence="1">RNA polymerase II transcription factor B subunit 1</fullName>
    </submittedName>
</protein>
<evidence type="ECO:0000313" key="2">
    <source>
        <dbReference type="Proteomes" id="UP001165960"/>
    </source>
</evidence>
<accession>A0ACC2UMU8</accession>